<dbReference type="AlphaFoldDB" id="A0A423VSY3"/>
<evidence type="ECO:0000313" key="2">
    <source>
        <dbReference type="Proteomes" id="UP000285146"/>
    </source>
</evidence>
<organism evidence="1 2">
    <name type="scientific">Cytospora leucostoma</name>
    <dbReference type="NCBI Taxonomy" id="1230097"/>
    <lineage>
        <taxon>Eukaryota</taxon>
        <taxon>Fungi</taxon>
        <taxon>Dikarya</taxon>
        <taxon>Ascomycota</taxon>
        <taxon>Pezizomycotina</taxon>
        <taxon>Sordariomycetes</taxon>
        <taxon>Sordariomycetidae</taxon>
        <taxon>Diaporthales</taxon>
        <taxon>Cytosporaceae</taxon>
        <taxon>Cytospora</taxon>
    </lineage>
</organism>
<evidence type="ECO:0000313" key="1">
    <source>
        <dbReference type="EMBL" id="ROV94120.1"/>
    </source>
</evidence>
<proteinExistence type="predicted"/>
<reference evidence="1 2" key="1">
    <citation type="submission" date="2015-09" db="EMBL/GenBank/DDBJ databases">
        <title>Host preference determinants of Valsa canker pathogens revealed by comparative genomics.</title>
        <authorList>
            <person name="Yin Z."/>
            <person name="Huang L."/>
        </authorList>
    </citation>
    <scope>NUCLEOTIDE SEQUENCE [LARGE SCALE GENOMIC DNA]</scope>
    <source>
        <strain evidence="1 2">SXYLt</strain>
    </source>
</reference>
<sequence>MRPTAQPTYSKNAFTKETNISSATVDALQQASVAASKAKATAQGYRRATFKSIVGKLVPQDYAANDSGSSGIGGSPSGLIEVGHAKVLLLA</sequence>
<dbReference type="InParanoid" id="A0A423VSY3"/>
<comment type="caution">
    <text evidence="1">The sequence shown here is derived from an EMBL/GenBank/DDBJ whole genome shotgun (WGS) entry which is preliminary data.</text>
</comment>
<dbReference type="Proteomes" id="UP000285146">
    <property type="component" value="Unassembled WGS sequence"/>
</dbReference>
<dbReference type="EMBL" id="LKEB01000077">
    <property type="protein sequence ID" value="ROV94120.1"/>
    <property type="molecule type" value="Genomic_DNA"/>
</dbReference>
<name>A0A423VSY3_9PEZI</name>
<protein>
    <submittedName>
        <fullName evidence="1">Uncharacterized protein</fullName>
    </submittedName>
</protein>
<accession>A0A423VSY3</accession>
<gene>
    <name evidence="1" type="ORF">VPNG_09359</name>
</gene>
<keyword evidence="2" id="KW-1185">Reference proteome</keyword>